<keyword evidence="3" id="KW-1185">Reference proteome</keyword>
<dbReference type="EMBL" id="SIXF01000002">
    <property type="protein sequence ID" value="TBO44379.1"/>
    <property type="molecule type" value="Genomic_DNA"/>
</dbReference>
<protein>
    <submittedName>
        <fullName evidence="2">Uncharacterized protein</fullName>
    </submittedName>
</protein>
<dbReference type="AlphaFoldDB" id="A0A4Q9HHF1"/>
<feature type="compositionally biased region" description="Low complexity" evidence="1">
    <location>
        <begin position="55"/>
        <end position="66"/>
    </location>
</feature>
<gene>
    <name evidence="2" type="ORF">EYS08_03450</name>
</gene>
<accession>A0A4Q9HHF1</accession>
<dbReference type="Proteomes" id="UP000291819">
    <property type="component" value="Unassembled WGS sequence"/>
</dbReference>
<dbReference type="OrthoDB" id="660752at2"/>
<feature type="region of interest" description="Disordered" evidence="1">
    <location>
        <begin position="46"/>
        <end position="66"/>
    </location>
</feature>
<comment type="caution">
    <text evidence="2">The sequence shown here is derived from an EMBL/GenBank/DDBJ whole genome shotgun (WGS) entry which is preliminary data.</text>
</comment>
<proteinExistence type="predicted"/>
<sequence length="295" mass="33961">MKNLTDISWLMILSCFLCLSCKQVTKSVDETFHPNDSLAKKYNEENRFGSDGEYTGTTKTTTTTSTTHHQEKFIVINGDTVNTPELQEKAKDLFHDIELLKQKQTPANSKEIQKRVNEFLKEMNLPQTGTKNITTEKPVAKARKGMLSASQLAQAEGKLRQLPQYRDREIVIYESVHFYEDGSIKLALQHPENPKYVDEYSYKDGYWSEPKPVQARNIERRTLPLSKLNFADAQKVIQIYNEKAAEVEGAKPTNSAYISIWDDGMRWFPSTINGSRERYDLQFNNDGTLKSFRQE</sequence>
<name>A0A4Q9HHF1_9SPHI</name>
<evidence type="ECO:0000313" key="3">
    <source>
        <dbReference type="Proteomes" id="UP000291819"/>
    </source>
</evidence>
<evidence type="ECO:0000256" key="1">
    <source>
        <dbReference type="SAM" id="MobiDB-lite"/>
    </source>
</evidence>
<dbReference type="RefSeq" id="WP_131028454.1">
    <property type="nucleotide sequence ID" value="NZ_SIXF01000002.1"/>
</dbReference>
<organism evidence="2 3">
    <name type="scientific">Pedobacter kyonggii</name>
    <dbReference type="NCBI Taxonomy" id="1926871"/>
    <lineage>
        <taxon>Bacteria</taxon>
        <taxon>Pseudomonadati</taxon>
        <taxon>Bacteroidota</taxon>
        <taxon>Sphingobacteriia</taxon>
        <taxon>Sphingobacteriales</taxon>
        <taxon>Sphingobacteriaceae</taxon>
        <taxon>Pedobacter</taxon>
    </lineage>
</organism>
<evidence type="ECO:0000313" key="2">
    <source>
        <dbReference type="EMBL" id="TBO44379.1"/>
    </source>
</evidence>
<reference evidence="2 3" key="1">
    <citation type="submission" date="2019-02" db="EMBL/GenBank/DDBJ databases">
        <title>Pedobacter kyonggii whole genome sequence analysis.</title>
        <authorList>
            <person name="Dahal R.H."/>
        </authorList>
    </citation>
    <scope>NUCLEOTIDE SEQUENCE [LARGE SCALE GENOMIC DNA]</scope>
    <source>
        <strain evidence="2 3">K-4-11-1</strain>
    </source>
</reference>